<evidence type="ECO:0000256" key="2">
    <source>
        <dbReference type="PIRSR" id="PIRSR016184-1"/>
    </source>
</evidence>
<proteinExistence type="inferred from homology"/>
<name>A0A0K6H851_9NEIS</name>
<keyword evidence="4" id="KW-1185">Reference proteome</keyword>
<protein>
    <submittedName>
        <fullName evidence="3">Phenazine biosynthesis protein PhzF family</fullName>
    </submittedName>
</protein>
<dbReference type="Gene3D" id="3.10.310.10">
    <property type="entry name" value="Diaminopimelate Epimerase, Chain A, domain 1"/>
    <property type="match status" value="2"/>
</dbReference>
<dbReference type="Proteomes" id="UP000243535">
    <property type="component" value="Unassembled WGS sequence"/>
</dbReference>
<reference evidence="4" key="1">
    <citation type="submission" date="2015-08" db="EMBL/GenBank/DDBJ databases">
        <authorList>
            <person name="Varghese N."/>
        </authorList>
    </citation>
    <scope>NUCLEOTIDE SEQUENCE [LARGE SCALE GENOMIC DNA]</scope>
    <source>
        <strain evidence="4">DSM 17901</strain>
    </source>
</reference>
<dbReference type="Pfam" id="PF02567">
    <property type="entry name" value="PhzC-PhzF"/>
    <property type="match status" value="1"/>
</dbReference>
<dbReference type="STRING" id="375574.GCA_001418035_02606"/>
<sequence>MPSYRYHLVNVFAETPFGGNPLAVFPDASGLDTATMQAIACQMNLSETVFVFPAPTAAAALRIFTPRHELPFAGHPTLGSAAVLHRLHGLPDAFSLVTQAGTIPIVHQAGRFTLTAPQASQRSANLSQAAAAEMLGLAEEDLLGPPVWLNAGSEQMLVRAASRAAVLRARPEPLFFRVRAQLYEGRSVAYLWHVAENVATVRLFYDQHGVVLEDPGTGSACANLGGWCALNGLAPLSWRVEQGEAIGRPNVLYLDVSAEGVVTVGGKVWPVGEGVLFVPEPA</sequence>
<evidence type="ECO:0000256" key="1">
    <source>
        <dbReference type="ARBA" id="ARBA00008270"/>
    </source>
</evidence>
<dbReference type="NCBIfam" id="TIGR00654">
    <property type="entry name" value="PhzF_family"/>
    <property type="match status" value="1"/>
</dbReference>
<dbReference type="GO" id="GO:0016853">
    <property type="term" value="F:isomerase activity"/>
    <property type="evidence" value="ECO:0007669"/>
    <property type="project" value="TreeGrafter"/>
</dbReference>
<dbReference type="PANTHER" id="PTHR13774">
    <property type="entry name" value="PHENAZINE BIOSYNTHESIS PROTEIN"/>
    <property type="match status" value="1"/>
</dbReference>
<comment type="similarity">
    <text evidence="1">Belongs to the PhzF family.</text>
</comment>
<dbReference type="OrthoDB" id="9788221at2"/>
<organism evidence="3 4">
    <name type="scientific">Gulbenkiania indica</name>
    <dbReference type="NCBI Taxonomy" id="375574"/>
    <lineage>
        <taxon>Bacteria</taxon>
        <taxon>Pseudomonadati</taxon>
        <taxon>Pseudomonadota</taxon>
        <taxon>Betaproteobacteria</taxon>
        <taxon>Neisseriales</taxon>
        <taxon>Chromobacteriaceae</taxon>
        <taxon>Gulbenkiania</taxon>
    </lineage>
</organism>
<dbReference type="PANTHER" id="PTHR13774:SF32">
    <property type="entry name" value="ANTISENSE-ENHANCING SEQUENCE 1"/>
    <property type="match status" value="1"/>
</dbReference>
<evidence type="ECO:0000313" key="4">
    <source>
        <dbReference type="Proteomes" id="UP000243535"/>
    </source>
</evidence>
<dbReference type="PIRSF" id="PIRSF016184">
    <property type="entry name" value="PhzC_PhzF"/>
    <property type="match status" value="1"/>
</dbReference>
<dbReference type="InterPro" id="IPR003719">
    <property type="entry name" value="Phenazine_PhzF-like"/>
</dbReference>
<accession>A0A0K6H851</accession>
<gene>
    <name evidence="3" type="ORF">Ga0061063_0018</name>
</gene>
<dbReference type="EMBL" id="CYHA01000010">
    <property type="protein sequence ID" value="CUA86938.1"/>
    <property type="molecule type" value="Genomic_DNA"/>
</dbReference>
<dbReference type="RefSeq" id="WP_055434500.1">
    <property type="nucleotide sequence ID" value="NZ_CYHA01000010.1"/>
</dbReference>
<dbReference type="SUPFAM" id="SSF54506">
    <property type="entry name" value="Diaminopimelate epimerase-like"/>
    <property type="match status" value="1"/>
</dbReference>
<dbReference type="AlphaFoldDB" id="A0A0K6H851"/>
<evidence type="ECO:0000313" key="3">
    <source>
        <dbReference type="EMBL" id="CUA86938.1"/>
    </source>
</evidence>
<dbReference type="GO" id="GO:0005737">
    <property type="term" value="C:cytoplasm"/>
    <property type="evidence" value="ECO:0007669"/>
    <property type="project" value="TreeGrafter"/>
</dbReference>
<feature type="active site" evidence="2">
    <location>
        <position position="47"/>
    </location>
</feature>